<organism evidence="2 3">
    <name type="scientific">Rickenella mellea</name>
    <dbReference type="NCBI Taxonomy" id="50990"/>
    <lineage>
        <taxon>Eukaryota</taxon>
        <taxon>Fungi</taxon>
        <taxon>Dikarya</taxon>
        <taxon>Basidiomycota</taxon>
        <taxon>Agaricomycotina</taxon>
        <taxon>Agaricomycetes</taxon>
        <taxon>Hymenochaetales</taxon>
        <taxon>Rickenellaceae</taxon>
        <taxon>Rickenella</taxon>
    </lineage>
</organism>
<feature type="compositionally biased region" description="Basic and acidic residues" evidence="1">
    <location>
        <begin position="15"/>
        <end position="37"/>
    </location>
</feature>
<feature type="region of interest" description="Disordered" evidence="1">
    <location>
        <begin position="1"/>
        <end position="109"/>
    </location>
</feature>
<evidence type="ECO:0000313" key="2">
    <source>
        <dbReference type="EMBL" id="TDL21771.1"/>
    </source>
</evidence>
<gene>
    <name evidence="2" type="ORF">BD410DRAFT_789160</name>
</gene>
<reference evidence="2 3" key="1">
    <citation type="submission" date="2018-06" db="EMBL/GenBank/DDBJ databases">
        <title>A transcriptomic atlas of mushroom development highlights an independent origin of complex multicellularity.</title>
        <authorList>
            <consortium name="DOE Joint Genome Institute"/>
            <person name="Krizsan K."/>
            <person name="Almasi E."/>
            <person name="Merenyi Z."/>
            <person name="Sahu N."/>
            <person name="Viragh M."/>
            <person name="Koszo T."/>
            <person name="Mondo S."/>
            <person name="Kiss B."/>
            <person name="Balint B."/>
            <person name="Kues U."/>
            <person name="Barry K."/>
            <person name="Hegedus J.C."/>
            <person name="Henrissat B."/>
            <person name="Johnson J."/>
            <person name="Lipzen A."/>
            <person name="Ohm R."/>
            <person name="Nagy I."/>
            <person name="Pangilinan J."/>
            <person name="Yan J."/>
            <person name="Xiong Y."/>
            <person name="Grigoriev I.V."/>
            <person name="Hibbett D.S."/>
            <person name="Nagy L.G."/>
        </authorList>
    </citation>
    <scope>NUCLEOTIDE SEQUENCE [LARGE SCALE GENOMIC DNA]</scope>
    <source>
        <strain evidence="2 3">SZMC22713</strain>
    </source>
</reference>
<sequence length="143" mass="15289">MKAVDEVDEDGGEALVEKRARMSAEEGEERKREEKREGKKRARSDDDDDVSQTSSGDAANLIDDNHQTKRAKRSMEEGSSSHASASPRLPGRPVHVERTERGGGGIGRWIGRALFGGFEVGSATTANAPANIPNAPTASSSKN</sequence>
<accession>A0A4Y7Q363</accession>
<dbReference type="AlphaFoldDB" id="A0A4Y7Q363"/>
<dbReference type="EMBL" id="ML170178">
    <property type="protein sequence ID" value="TDL21771.1"/>
    <property type="molecule type" value="Genomic_DNA"/>
</dbReference>
<dbReference type="VEuPathDB" id="FungiDB:BD410DRAFT_789160"/>
<proteinExistence type="predicted"/>
<name>A0A4Y7Q363_9AGAM</name>
<protein>
    <submittedName>
        <fullName evidence="2">Uncharacterized protein</fullName>
    </submittedName>
</protein>
<dbReference type="Proteomes" id="UP000294933">
    <property type="component" value="Unassembled WGS sequence"/>
</dbReference>
<keyword evidence="3" id="KW-1185">Reference proteome</keyword>
<feature type="compositionally biased region" description="Acidic residues" evidence="1">
    <location>
        <begin position="1"/>
        <end position="12"/>
    </location>
</feature>
<feature type="region of interest" description="Disordered" evidence="1">
    <location>
        <begin position="123"/>
        <end position="143"/>
    </location>
</feature>
<evidence type="ECO:0000256" key="1">
    <source>
        <dbReference type="SAM" id="MobiDB-lite"/>
    </source>
</evidence>
<evidence type="ECO:0000313" key="3">
    <source>
        <dbReference type="Proteomes" id="UP000294933"/>
    </source>
</evidence>